<dbReference type="OrthoDB" id="5464at2759"/>
<dbReference type="InterPro" id="IPR015659">
    <property type="entry name" value="Proline_oxidase"/>
</dbReference>
<proteinExistence type="inferred from homology"/>
<dbReference type="InterPro" id="IPR029041">
    <property type="entry name" value="FAD-linked_oxidoreductase-like"/>
</dbReference>
<feature type="region of interest" description="Disordered" evidence="6">
    <location>
        <begin position="14"/>
        <end position="65"/>
    </location>
</feature>
<dbReference type="PANTHER" id="PTHR13914:SF30">
    <property type="entry name" value="PROLINE DEHYDROGENASE"/>
    <property type="match status" value="1"/>
</dbReference>
<keyword evidence="5" id="KW-0285">Flavoprotein</keyword>
<protein>
    <recommendedName>
        <fullName evidence="2 5">Proline dehydrogenase</fullName>
        <ecNumber evidence="2 5">1.5.5.2</ecNumber>
    </recommendedName>
</protein>
<evidence type="ECO:0000256" key="2">
    <source>
        <dbReference type="ARBA" id="ARBA00012695"/>
    </source>
</evidence>
<dbReference type="GO" id="GO:0071949">
    <property type="term" value="F:FAD binding"/>
    <property type="evidence" value="ECO:0007669"/>
    <property type="project" value="TreeGrafter"/>
</dbReference>
<dbReference type="FunFam" id="3.20.20.220:FF:000013">
    <property type="entry name" value="Proline dehydrogenase"/>
    <property type="match status" value="1"/>
</dbReference>
<feature type="compositionally biased region" description="Polar residues" evidence="6">
    <location>
        <begin position="15"/>
        <end position="24"/>
    </location>
</feature>
<gene>
    <name evidence="8" type="primary">PUT1</name>
    <name evidence="8" type="ORF">VE01_03981</name>
</gene>
<dbReference type="RefSeq" id="XP_018131686.1">
    <property type="nucleotide sequence ID" value="XM_018273460.2"/>
</dbReference>
<name>A0A1B8GQ31_9PEZI</name>
<keyword evidence="4 5" id="KW-0642">Proline metabolism</keyword>
<reference evidence="8 9" key="1">
    <citation type="submission" date="2016-03" db="EMBL/GenBank/DDBJ databases">
        <title>Comparative genomics of Pseudogymnoascus destructans, the fungus causing white-nose syndrome of bats.</title>
        <authorList>
            <person name="Palmer J.M."/>
            <person name="Drees K.P."/>
            <person name="Foster J.T."/>
            <person name="Lindner D.L."/>
        </authorList>
    </citation>
    <scope>NUCLEOTIDE SEQUENCE [LARGE SCALE GENOMIC DNA]</scope>
    <source>
        <strain evidence="8 9">UAMH 10579</strain>
    </source>
</reference>
<organism evidence="8 9">
    <name type="scientific">Pseudogymnoascus verrucosus</name>
    <dbReference type="NCBI Taxonomy" id="342668"/>
    <lineage>
        <taxon>Eukaryota</taxon>
        <taxon>Fungi</taxon>
        <taxon>Dikarya</taxon>
        <taxon>Ascomycota</taxon>
        <taxon>Pezizomycotina</taxon>
        <taxon>Leotiomycetes</taxon>
        <taxon>Thelebolales</taxon>
        <taxon>Thelebolaceae</taxon>
        <taxon>Pseudogymnoascus</taxon>
    </lineage>
</organism>
<evidence type="ECO:0000259" key="7">
    <source>
        <dbReference type="Pfam" id="PF01619"/>
    </source>
</evidence>
<dbReference type="Pfam" id="PF01619">
    <property type="entry name" value="Pro_dh"/>
    <property type="match status" value="1"/>
</dbReference>
<comment type="similarity">
    <text evidence="1 5">Belongs to the proline oxidase family.</text>
</comment>
<evidence type="ECO:0000256" key="3">
    <source>
        <dbReference type="ARBA" id="ARBA00023002"/>
    </source>
</evidence>
<comment type="function">
    <text evidence="5">Converts proline to delta-1-pyrroline-5-carboxylate.</text>
</comment>
<evidence type="ECO:0000256" key="6">
    <source>
        <dbReference type="SAM" id="MobiDB-lite"/>
    </source>
</evidence>
<dbReference type="PANTHER" id="PTHR13914">
    <property type="entry name" value="PROLINE OXIDASE"/>
    <property type="match status" value="1"/>
</dbReference>
<dbReference type="Gene3D" id="3.20.20.220">
    <property type="match status" value="1"/>
</dbReference>
<keyword evidence="9" id="KW-1185">Reference proteome</keyword>
<evidence type="ECO:0000313" key="8">
    <source>
        <dbReference type="EMBL" id="OBT97953.1"/>
    </source>
</evidence>
<keyword evidence="5" id="KW-0274">FAD</keyword>
<reference evidence="9" key="2">
    <citation type="journal article" date="2018" name="Nat. Commun.">
        <title>Extreme sensitivity to ultraviolet light in the fungal pathogen causing white-nose syndrome of bats.</title>
        <authorList>
            <person name="Palmer J.M."/>
            <person name="Drees K.P."/>
            <person name="Foster J.T."/>
            <person name="Lindner D.L."/>
        </authorList>
    </citation>
    <scope>NUCLEOTIDE SEQUENCE [LARGE SCALE GENOMIC DNA]</scope>
    <source>
        <strain evidence="9">UAMH 10579</strain>
    </source>
</reference>
<dbReference type="EC" id="1.5.5.2" evidence="2 5"/>
<sequence length="493" mass="53337">MAGKSPPMMKLKLATSGTKISQNAPYPRGLSSRTLQRQAAASTSFPNDTLSQLTTPPTTTPRPKLPPLSILPLPLLLRNILISSISSSRLLLPPSLAILSYLASSPSAFLNPDRNPLLRALLKRTFYAHFCAGETPTEVSRTIDSLKSMGYKGVMLCYAREVVLDANAAAALEASGGKATAATITNEILPWKQGTLKTVSLVAPGGFVAVKLTGAGSQALYNLSHNLAPSPALEDAITSVCDLAAARGVRLVFDAEQAALQTGIDSWVLDLMRRYNKESAVVYSTYQAYLKGCPAVLARHLAVARKEGFVAGVKLVRGAYINSDPRHLINDTKEDTDIMYDALAESVLRRTYNSVLLPASTEEADKFPEVSLALASHNPESVRRAMAVQESQAAKGEARVELVYGQLQGMADEVSCELVQRAVEVEGQVVVGGEEKTVVPQAYKYLVWGTTGECMKYLARRGQENKDAVERTREGRDLMAREAVRRVRGVFGW</sequence>
<dbReference type="GO" id="GO:0005739">
    <property type="term" value="C:mitochondrion"/>
    <property type="evidence" value="ECO:0007669"/>
    <property type="project" value="TreeGrafter"/>
</dbReference>
<dbReference type="EMBL" id="KV460219">
    <property type="protein sequence ID" value="OBT97953.1"/>
    <property type="molecule type" value="Genomic_DNA"/>
</dbReference>
<keyword evidence="3 5" id="KW-0560">Oxidoreductase</keyword>
<comment type="catalytic activity">
    <reaction evidence="5">
        <text>L-proline + a quinone = (S)-1-pyrroline-5-carboxylate + a quinol + H(+)</text>
        <dbReference type="Rhea" id="RHEA:23784"/>
        <dbReference type="ChEBI" id="CHEBI:15378"/>
        <dbReference type="ChEBI" id="CHEBI:17388"/>
        <dbReference type="ChEBI" id="CHEBI:24646"/>
        <dbReference type="ChEBI" id="CHEBI:60039"/>
        <dbReference type="ChEBI" id="CHEBI:132124"/>
        <dbReference type="EC" id="1.5.5.2"/>
    </reaction>
</comment>
<dbReference type="SUPFAM" id="SSF51730">
    <property type="entry name" value="FAD-linked oxidoreductase"/>
    <property type="match status" value="1"/>
</dbReference>
<feature type="domain" description="Proline dehydrogenase" evidence="7">
    <location>
        <begin position="140"/>
        <end position="473"/>
    </location>
</feature>
<dbReference type="AlphaFoldDB" id="A0A1B8GQ31"/>
<comment type="cofactor">
    <cofactor evidence="5">
        <name>FAD</name>
        <dbReference type="ChEBI" id="CHEBI:57692"/>
    </cofactor>
</comment>
<dbReference type="GO" id="GO:0004657">
    <property type="term" value="F:proline dehydrogenase activity"/>
    <property type="evidence" value="ECO:0007669"/>
    <property type="project" value="UniProtKB-EC"/>
</dbReference>
<dbReference type="GeneID" id="28837367"/>
<evidence type="ECO:0000256" key="4">
    <source>
        <dbReference type="ARBA" id="ARBA00023062"/>
    </source>
</evidence>
<dbReference type="InterPro" id="IPR002872">
    <property type="entry name" value="Proline_DH_dom"/>
</dbReference>
<evidence type="ECO:0000313" key="9">
    <source>
        <dbReference type="Proteomes" id="UP000091956"/>
    </source>
</evidence>
<evidence type="ECO:0000256" key="1">
    <source>
        <dbReference type="ARBA" id="ARBA00005869"/>
    </source>
</evidence>
<feature type="compositionally biased region" description="Polar residues" evidence="6">
    <location>
        <begin position="31"/>
        <end position="48"/>
    </location>
</feature>
<accession>A0A1B8GQ31</accession>
<evidence type="ECO:0000256" key="5">
    <source>
        <dbReference type="RuleBase" id="RU364054"/>
    </source>
</evidence>
<dbReference type="GO" id="GO:0010133">
    <property type="term" value="P:L-proline catabolic process to L-glutamate"/>
    <property type="evidence" value="ECO:0007669"/>
    <property type="project" value="TreeGrafter"/>
</dbReference>
<dbReference type="STRING" id="342668.A0A1B8GQ31"/>
<dbReference type="Proteomes" id="UP000091956">
    <property type="component" value="Unassembled WGS sequence"/>
</dbReference>